<dbReference type="STRING" id="258515.SAMN05192585_1202"/>
<dbReference type="SMART" id="SM00363">
    <property type="entry name" value="S4"/>
    <property type="match status" value="1"/>
</dbReference>
<dbReference type="GO" id="GO:0120159">
    <property type="term" value="F:rRNA pseudouridine synthase activity"/>
    <property type="evidence" value="ECO:0007669"/>
    <property type="project" value="UniProtKB-ARBA"/>
</dbReference>
<keyword evidence="5" id="KW-0694">RNA-binding</keyword>
<dbReference type="InterPro" id="IPR006225">
    <property type="entry name" value="PsdUridine_synth_RluC/D"/>
</dbReference>
<dbReference type="PROSITE" id="PS50889">
    <property type="entry name" value="S4"/>
    <property type="match status" value="1"/>
</dbReference>
<dbReference type="SUPFAM" id="SSF55120">
    <property type="entry name" value="Pseudouridine synthase"/>
    <property type="match status" value="1"/>
</dbReference>
<dbReference type="CDD" id="cd00165">
    <property type="entry name" value="S4"/>
    <property type="match status" value="1"/>
</dbReference>
<comment type="catalytic activity">
    <reaction evidence="1 6">
        <text>a uridine in RNA = a pseudouridine in RNA</text>
        <dbReference type="Rhea" id="RHEA:48348"/>
        <dbReference type="Rhea" id="RHEA-COMP:12068"/>
        <dbReference type="Rhea" id="RHEA-COMP:12069"/>
        <dbReference type="ChEBI" id="CHEBI:65314"/>
        <dbReference type="ChEBI" id="CHEBI:65315"/>
    </reaction>
</comment>
<comment type="function">
    <text evidence="6">Responsible for synthesis of pseudouridine from uracil.</text>
</comment>
<dbReference type="InterPro" id="IPR020103">
    <property type="entry name" value="PsdUridine_synth_cat_dom_sf"/>
</dbReference>
<dbReference type="Gene3D" id="3.10.290.10">
    <property type="entry name" value="RNA-binding S4 domain"/>
    <property type="match status" value="1"/>
</dbReference>
<dbReference type="NCBIfam" id="TIGR00005">
    <property type="entry name" value="rluA_subfam"/>
    <property type="match status" value="1"/>
</dbReference>
<reference evidence="8 9" key="1">
    <citation type="submission" date="2016-10" db="EMBL/GenBank/DDBJ databases">
        <authorList>
            <person name="de Groot N.N."/>
        </authorList>
    </citation>
    <scope>NUCLEOTIDE SEQUENCE [LARGE SCALE GENOMIC DNA]</scope>
    <source>
        <strain evidence="8 9">CGMCC 1.5012</strain>
    </source>
</reference>
<evidence type="ECO:0000256" key="6">
    <source>
        <dbReference type="RuleBase" id="RU362028"/>
    </source>
</evidence>
<organism evidence="8 9">
    <name type="scientific">Acetanaerobacterium elongatum</name>
    <dbReference type="NCBI Taxonomy" id="258515"/>
    <lineage>
        <taxon>Bacteria</taxon>
        <taxon>Bacillati</taxon>
        <taxon>Bacillota</taxon>
        <taxon>Clostridia</taxon>
        <taxon>Eubacteriales</taxon>
        <taxon>Oscillospiraceae</taxon>
        <taxon>Acetanaerobacterium</taxon>
    </lineage>
</organism>
<dbReference type="Gene3D" id="3.30.2350.10">
    <property type="entry name" value="Pseudouridine synthase"/>
    <property type="match status" value="1"/>
</dbReference>
<protein>
    <recommendedName>
        <fullName evidence="6">Pseudouridine synthase</fullName>
        <ecNumber evidence="6">5.4.99.-</ecNumber>
    </recommendedName>
</protein>
<evidence type="ECO:0000256" key="4">
    <source>
        <dbReference type="PIRSR" id="PIRSR606225-1"/>
    </source>
</evidence>
<evidence type="ECO:0000256" key="1">
    <source>
        <dbReference type="ARBA" id="ARBA00000073"/>
    </source>
</evidence>
<evidence type="ECO:0000256" key="5">
    <source>
        <dbReference type="PROSITE-ProRule" id="PRU00182"/>
    </source>
</evidence>
<dbReference type="Proteomes" id="UP000199182">
    <property type="component" value="Unassembled WGS sequence"/>
</dbReference>
<dbReference type="AlphaFoldDB" id="A0A1H0BLV2"/>
<dbReference type="PANTHER" id="PTHR21600:SF44">
    <property type="entry name" value="RIBOSOMAL LARGE SUBUNIT PSEUDOURIDINE SYNTHASE D"/>
    <property type="match status" value="1"/>
</dbReference>
<dbReference type="EC" id="5.4.99.-" evidence="6"/>
<proteinExistence type="inferred from homology"/>
<sequence>MIKTKRDMRQKGNAPKPDIEFVVTEPSGLLDFLLLKLSNKSRNHVKALLTHRQVSVDGIVITQYDTVIREGQRVKISRTAGPVIKQKNSLDILYEDNDLIVINKPAGLLSIASDKENEHTAYRLLTDYVKTRDPENRIFAVHRLDRDTSGILMVAKNERMKLALQDNWSDLVTERGYVAVVEGKLQEKSGRIQSWLKETKTLMMYSSPTAGDGLEAITNYQVINESSEYSLLDIRLETGRKNQIRVHMKDIGHNVTGDKKYGARTNPLGRLGLHAYKLAFKHPFTDKIMCFETKAPRSFTALFKDGNTRKGR</sequence>
<evidence type="ECO:0000256" key="3">
    <source>
        <dbReference type="ARBA" id="ARBA00023235"/>
    </source>
</evidence>
<dbReference type="PROSITE" id="PS01129">
    <property type="entry name" value="PSI_RLU"/>
    <property type="match status" value="1"/>
</dbReference>
<dbReference type="CDD" id="cd02869">
    <property type="entry name" value="PseudoU_synth_RluA_like"/>
    <property type="match status" value="1"/>
</dbReference>
<feature type="active site" evidence="4">
    <location>
        <position position="145"/>
    </location>
</feature>
<accession>A0A1H0BLV2</accession>
<evidence type="ECO:0000259" key="7">
    <source>
        <dbReference type="SMART" id="SM00363"/>
    </source>
</evidence>
<dbReference type="InterPro" id="IPR006224">
    <property type="entry name" value="PsdUridine_synth_RluA-like_CS"/>
</dbReference>
<dbReference type="EMBL" id="FNID01000020">
    <property type="protein sequence ID" value="SDN46620.1"/>
    <property type="molecule type" value="Genomic_DNA"/>
</dbReference>
<evidence type="ECO:0000313" key="9">
    <source>
        <dbReference type="Proteomes" id="UP000199182"/>
    </source>
</evidence>
<dbReference type="InterPro" id="IPR006145">
    <property type="entry name" value="PsdUridine_synth_RsuA/RluA"/>
</dbReference>
<dbReference type="Pfam" id="PF00849">
    <property type="entry name" value="PseudoU_synth_2"/>
    <property type="match status" value="1"/>
</dbReference>
<dbReference type="GO" id="GO:0000455">
    <property type="term" value="P:enzyme-directed rRNA pseudouridine synthesis"/>
    <property type="evidence" value="ECO:0007669"/>
    <property type="project" value="TreeGrafter"/>
</dbReference>
<dbReference type="InterPro" id="IPR050188">
    <property type="entry name" value="RluA_PseudoU_synthase"/>
</dbReference>
<feature type="domain" description="RNA-binding S4" evidence="7">
    <location>
        <begin position="28"/>
        <end position="89"/>
    </location>
</feature>
<dbReference type="InterPro" id="IPR036986">
    <property type="entry name" value="S4_RNA-bd_sf"/>
</dbReference>
<dbReference type="RefSeq" id="WP_242871722.1">
    <property type="nucleotide sequence ID" value="NZ_FNID01000020.1"/>
</dbReference>
<dbReference type="SUPFAM" id="SSF55174">
    <property type="entry name" value="Alpha-L RNA-binding motif"/>
    <property type="match status" value="1"/>
</dbReference>
<keyword evidence="3 6" id="KW-0413">Isomerase</keyword>
<keyword evidence="9" id="KW-1185">Reference proteome</keyword>
<evidence type="ECO:0000313" key="8">
    <source>
        <dbReference type="EMBL" id="SDN46620.1"/>
    </source>
</evidence>
<name>A0A1H0BLV2_9FIRM</name>
<dbReference type="GO" id="GO:0003723">
    <property type="term" value="F:RNA binding"/>
    <property type="evidence" value="ECO:0007669"/>
    <property type="project" value="UniProtKB-KW"/>
</dbReference>
<dbReference type="InterPro" id="IPR002942">
    <property type="entry name" value="S4_RNA-bd"/>
</dbReference>
<evidence type="ECO:0000256" key="2">
    <source>
        <dbReference type="ARBA" id="ARBA00010876"/>
    </source>
</evidence>
<comment type="similarity">
    <text evidence="2 6">Belongs to the pseudouridine synthase RluA family.</text>
</comment>
<gene>
    <name evidence="8" type="ORF">SAMN05192585_1202</name>
</gene>
<dbReference type="PANTHER" id="PTHR21600">
    <property type="entry name" value="MITOCHONDRIAL RNA PSEUDOURIDINE SYNTHASE"/>
    <property type="match status" value="1"/>
</dbReference>